<dbReference type="Proteomes" id="UP000321659">
    <property type="component" value="Unassembled WGS sequence"/>
</dbReference>
<comment type="caution">
    <text evidence="1">The sequence shown here is derived from an EMBL/GenBank/DDBJ whole genome shotgun (WGS) entry which is preliminary data.</text>
</comment>
<sequence>MYKAIGMTSRDVYCESDLKSEVIRFLNGHQLKTRLVTDNVHPEPILITGGTQFGASTTKHNSNKHDFIIHPVDGDGLTFRRFKSWRHLKKFFDVRDDILDSAIRNKFEIKGYRIEKVVQ</sequence>
<evidence type="ECO:0000313" key="2">
    <source>
        <dbReference type="Proteomes" id="UP000321659"/>
    </source>
</evidence>
<evidence type="ECO:0000313" key="1">
    <source>
        <dbReference type="EMBL" id="TWW10124.1"/>
    </source>
</evidence>
<gene>
    <name evidence="1" type="ORF">LABALGLTS371_16060</name>
</gene>
<name>A0A5C6MAX4_9LACO</name>
<reference evidence="1 2" key="1">
    <citation type="submission" date="2019-04" db="EMBL/GenBank/DDBJ databases">
        <title>In vitro growth and metabolic characteristics of meat-borne Lactobacillus algidus strains.</title>
        <authorList>
            <person name="Sade E."/>
            <person name="Per J."/>
            <person name="Tytti H."/>
            <person name="Johanna B.K."/>
        </authorList>
    </citation>
    <scope>NUCLEOTIDE SEQUENCE [LARGE SCALE GENOMIC DNA]</scope>
    <source>
        <strain evidence="1 2">LTS37-1</strain>
    </source>
</reference>
<accession>A0A5C6MAX4</accession>
<dbReference type="AlphaFoldDB" id="A0A5C6MAX4"/>
<protein>
    <submittedName>
        <fullName evidence="1">Uncharacterized protein</fullName>
    </submittedName>
</protein>
<organism evidence="1 2">
    <name type="scientific">Dellaglioa algida</name>
    <dbReference type="NCBI Taxonomy" id="105612"/>
    <lineage>
        <taxon>Bacteria</taxon>
        <taxon>Bacillati</taxon>
        <taxon>Bacillota</taxon>
        <taxon>Bacilli</taxon>
        <taxon>Lactobacillales</taxon>
        <taxon>Lactobacillaceae</taxon>
        <taxon>Dellaglioa</taxon>
    </lineage>
</organism>
<proteinExistence type="predicted"/>
<dbReference type="RefSeq" id="WP_146303412.1">
    <property type="nucleotide sequence ID" value="NZ_JANXKU010000004.1"/>
</dbReference>
<dbReference type="EMBL" id="SRRQ01000024">
    <property type="protein sequence ID" value="TWW10124.1"/>
    <property type="molecule type" value="Genomic_DNA"/>
</dbReference>